<evidence type="ECO:0000256" key="4">
    <source>
        <dbReference type="PROSITE-ProRule" id="PRU00176"/>
    </source>
</evidence>
<feature type="region of interest" description="Disordered" evidence="6">
    <location>
        <begin position="922"/>
        <end position="1008"/>
    </location>
</feature>
<dbReference type="Pfam" id="PF00806">
    <property type="entry name" value="PUF"/>
    <property type="match status" value="2"/>
</dbReference>
<sequence>MVGDKKQTNATTGGENANYNGNNLINIPEVIDPGITIPIYEEDVILMEQAAPQKLGSYRARAGKFSNTLSNLLPSISAKLHHSKKGSKSNEEDGTSQANTSNTTSSLESPNSSMSMPGSAGSRSGNVILTSNTAPLKELPLDNTKLGHLTPPQEVIHFPDSTNHMLDVPRTSSDSFTFSSGLQPHPSRTRNNTMSSQLTSLSQGGTANNIWSTNINAPELPQHALHHLPTNTTNKIYYDALTRTTSNILNDQPGIAANNVINNLTVPGNSSVWSSNRPRSLSNASSIYMDAQLYEHNGRPRAGSSYGHNPNQIPLGNSMNTTGTNDPPFVCDDIDPRSINWVSTDPTVPPINQIASLLPTNTISISNVYPLQLQQPHLTNAINLTSTSLATLCSQFGEVKSARTLRGINVALVELDSVDSAVRALGALQGKEVSMTGAPSSVYFAKILPMHHHQVSQLSGNQQNVLGGREPMLSQPLLQEQLFNGAVTFQQQGNVSVPVFNQYYQQTQQPSAAPPQHIQQSHHQQGSSSGAGYQSHGQSYASHGNATEKEHCPFPLPPPVLLHEKNELENIISSFEVSPNAAEISTLLNKSYDFKGTVDITDFGPLPEPVSNKAFDAPKLRELRKSIDSDSLSQLELEQLAICMLDELPELSSDYLGNTVVQKMFEKASDIIKDIMLRKTSKYLTSMGVHKNGTWACQKIITRAKTPRQIMLVTKGIESYCVPLFTDQFGNYVIQCVLKFGFPWNSFIFESITANFWTIVQNRYGARAVRACLEAHDIVTPAQTLVLSSMIVLYAKYLATNSNSTLLLTWFLDTCVLSNRHSILVPRLTPYIVELCRHRLASLTILKILNYRGDDTARKTTLKALFGDYDSEEPPTVLKQILSDSSHGPTFIYKVLSMPLLEDDLRSRIVKKVCRVLQETPSAQQHRRLMEEVGLTPSTNATTGGAQPKHRKSGSHPFGQDNATHGRGQSMSSVRSNGSRQHQLAPTNGSAVGTQPTVAPSGGVGPTQGAGIPSGLGYYNYPGMFPAGGFPGPGNAPNMSSMPSGNVSTNGSGRTSHIADEISSQLDMFYLGNDTHISLPQLSVTNHSNGPNGPKGNGNPRK</sequence>
<dbReference type="InterPro" id="IPR035979">
    <property type="entry name" value="RBD_domain_sf"/>
</dbReference>
<evidence type="ECO:0000259" key="8">
    <source>
        <dbReference type="PROSITE" id="PS50303"/>
    </source>
</evidence>
<dbReference type="AlphaFoldDB" id="J7S6P9"/>
<proteinExistence type="predicted"/>
<feature type="compositionally biased region" description="Polar residues" evidence="6">
    <location>
        <begin position="1040"/>
        <end position="1055"/>
    </location>
</feature>
<dbReference type="Proteomes" id="UP000006310">
    <property type="component" value="Chromosome 4"/>
</dbReference>
<feature type="compositionally biased region" description="Polar residues" evidence="6">
    <location>
        <begin position="936"/>
        <end position="945"/>
    </location>
</feature>
<dbReference type="Pfam" id="PF00076">
    <property type="entry name" value="RRM_1"/>
    <property type="match status" value="1"/>
</dbReference>
<evidence type="ECO:0000256" key="2">
    <source>
        <dbReference type="ARBA" id="ARBA00022737"/>
    </source>
</evidence>
<dbReference type="InterPro" id="IPR016024">
    <property type="entry name" value="ARM-type_fold"/>
</dbReference>
<evidence type="ECO:0000259" key="7">
    <source>
        <dbReference type="PROSITE" id="PS50102"/>
    </source>
</evidence>
<dbReference type="PROSITE" id="PS50303">
    <property type="entry name" value="PUM_HD"/>
    <property type="match status" value="1"/>
</dbReference>
<dbReference type="PANTHER" id="PTHR47093:SF1">
    <property type="entry name" value="PROTEIN JSN1-RELATED"/>
    <property type="match status" value="1"/>
</dbReference>
<dbReference type="GO" id="GO:0003729">
    <property type="term" value="F:mRNA binding"/>
    <property type="evidence" value="ECO:0007669"/>
    <property type="project" value="EnsemblFungi"/>
</dbReference>
<dbReference type="OrthoDB" id="2017782at2759"/>
<feature type="compositionally biased region" description="Low complexity" evidence="6">
    <location>
        <begin position="506"/>
        <end position="539"/>
    </location>
</feature>
<feature type="compositionally biased region" description="Low complexity" evidence="6">
    <location>
        <begin position="95"/>
        <end position="115"/>
    </location>
</feature>
<dbReference type="CDD" id="cd21616">
    <property type="entry name" value="RRM_ScJSN1_like"/>
    <property type="match status" value="1"/>
</dbReference>
<organism evidence="9 10">
    <name type="scientific">Huiozyma naganishii (strain ATCC MYA-139 / BCRC 22969 / CBS 8797 / KCTC 17520 / NBRC 10181 / NCYC 3082 / Yp74L-3)</name>
    <name type="common">Yeast</name>
    <name type="synonym">Kazachstania naganishii</name>
    <dbReference type="NCBI Taxonomy" id="1071383"/>
    <lineage>
        <taxon>Eukaryota</taxon>
        <taxon>Fungi</taxon>
        <taxon>Dikarya</taxon>
        <taxon>Ascomycota</taxon>
        <taxon>Saccharomycotina</taxon>
        <taxon>Saccharomycetes</taxon>
        <taxon>Saccharomycetales</taxon>
        <taxon>Saccharomycetaceae</taxon>
        <taxon>Huiozyma</taxon>
    </lineage>
</organism>
<feature type="repeat" description="Pumilio" evidence="5">
    <location>
        <begin position="639"/>
        <end position="678"/>
    </location>
</feature>
<evidence type="ECO:0000256" key="6">
    <source>
        <dbReference type="SAM" id="MobiDB-lite"/>
    </source>
</evidence>
<evidence type="ECO:0000313" key="9">
    <source>
        <dbReference type="EMBL" id="CCK69896.1"/>
    </source>
</evidence>
<feature type="region of interest" description="Disordered" evidence="6">
    <location>
        <begin position="1035"/>
        <end position="1055"/>
    </location>
</feature>
<dbReference type="SMART" id="SM00025">
    <property type="entry name" value="Pumilio"/>
    <property type="match status" value="5"/>
</dbReference>
<dbReference type="GO" id="GO:0051654">
    <property type="term" value="P:establishment of mitochondrion localization"/>
    <property type="evidence" value="ECO:0007669"/>
    <property type="project" value="EnsemblFungi"/>
</dbReference>
<evidence type="ECO:0000256" key="3">
    <source>
        <dbReference type="ARBA" id="ARBA00022884"/>
    </source>
</evidence>
<dbReference type="InterPro" id="IPR052645">
    <property type="entry name" value="Pumilio_domain_protein"/>
</dbReference>
<dbReference type="PROSITE" id="PS50302">
    <property type="entry name" value="PUM"/>
    <property type="match status" value="1"/>
</dbReference>
<evidence type="ECO:0000313" key="10">
    <source>
        <dbReference type="Proteomes" id="UP000006310"/>
    </source>
</evidence>
<keyword evidence="3 4" id="KW-0694">RNA-binding</keyword>
<gene>
    <name evidence="9" type="primary">KNAG0D01440</name>
    <name evidence="9" type="ordered locus">KNAG_0D01440</name>
</gene>
<dbReference type="HOGENOM" id="CLU_009728_0_0_1"/>
<dbReference type="PROSITE" id="PS50102">
    <property type="entry name" value="RRM"/>
    <property type="match status" value="1"/>
</dbReference>
<dbReference type="Gene3D" id="3.30.70.330">
    <property type="match status" value="1"/>
</dbReference>
<dbReference type="STRING" id="1071383.J7S6P9"/>
<dbReference type="InterPro" id="IPR012677">
    <property type="entry name" value="Nucleotide-bd_a/b_plait_sf"/>
</dbReference>
<keyword evidence="1" id="KW-0597">Phosphoprotein</keyword>
<dbReference type="EMBL" id="HE978317">
    <property type="protein sequence ID" value="CCK69896.1"/>
    <property type="molecule type" value="Genomic_DNA"/>
</dbReference>
<dbReference type="InterPro" id="IPR033133">
    <property type="entry name" value="PUM-HD"/>
</dbReference>
<feature type="domain" description="RRM" evidence="7">
    <location>
        <begin position="361"/>
        <end position="447"/>
    </location>
</feature>
<keyword evidence="2" id="KW-0677">Repeat</keyword>
<protein>
    <recommendedName>
        <fullName evidence="11">PUM-HD domain-containing protein</fullName>
    </recommendedName>
</protein>
<feature type="compositionally biased region" description="Low complexity" evidence="6">
    <location>
        <begin position="1089"/>
        <end position="1102"/>
    </location>
</feature>
<feature type="region of interest" description="Disordered" evidence="6">
    <location>
        <begin position="176"/>
        <end position="203"/>
    </location>
</feature>
<dbReference type="RefSeq" id="XP_022464142.1">
    <property type="nucleotide sequence ID" value="XM_022607558.1"/>
</dbReference>
<dbReference type="GO" id="GO:0031503">
    <property type="term" value="P:protein-containing complex localization"/>
    <property type="evidence" value="ECO:0007669"/>
    <property type="project" value="EnsemblFungi"/>
</dbReference>
<dbReference type="FunFam" id="1.25.10.10:FF:000167">
    <property type="entry name" value="RNA binding protein Jsn1"/>
    <property type="match status" value="1"/>
</dbReference>
<feature type="compositionally biased region" description="Polar residues" evidence="6">
    <location>
        <begin position="961"/>
        <end position="998"/>
    </location>
</feature>
<feature type="region of interest" description="Disordered" evidence="6">
    <location>
        <begin position="1"/>
        <end position="23"/>
    </location>
</feature>
<dbReference type="GO" id="GO:0009277">
    <property type="term" value="C:fungal-type cell wall"/>
    <property type="evidence" value="ECO:0007669"/>
    <property type="project" value="EnsemblFungi"/>
</dbReference>
<feature type="region of interest" description="Disordered" evidence="6">
    <location>
        <begin position="1081"/>
        <end position="1102"/>
    </location>
</feature>
<accession>J7S6P9</accession>
<name>J7S6P9_HUIN7</name>
<dbReference type="FunFam" id="3.30.70.330:FF:000617">
    <property type="entry name" value="Puf family protein"/>
    <property type="match status" value="1"/>
</dbReference>
<dbReference type="OMA" id="TWACQKI"/>
<feature type="domain" description="PUM-HD" evidence="8">
    <location>
        <begin position="580"/>
        <end position="937"/>
    </location>
</feature>
<evidence type="ECO:0000256" key="5">
    <source>
        <dbReference type="PROSITE-ProRule" id="PRU00317"/>
    </source>
</evidence>
<dbReference type="KEGG" id="kng:KNAG_0D01440"/>
<dbReference type="SUPFAM" id="SSF54928">
    <property type="entry name" value="RNA-binding domain, RBD"/>
    <property type="match status" value="1"/>
</dbReference>
<evidence type="ECO:0000256" key="1">
    <source>
        <dbReference type="ARBA" id="ARBA00022553"/>
    </source>
</evidence>
<dbReference type="GO" id="GO:0000288">
    <property type="term" value="P:nuclear-transcribed mRNA catabolic process, deadenylation-dependent decay"/>
    <property type="evidence" value="ECO:0007669"/>
    <property type="project" value="EnsemblFungi"/>
</dbReference>
<dbReference type="InterPro" id="IPR011989">
    <property type="entry name" value="ARM-like"/>
</dbReference>
<keyword evidence="10" id="KW-1185">Reference proteome</keyword>
<dbReference type="Gene3D" id="1.25.10.10">
    <property type="entry name" value="Leucine-rich Repeat Variant"/>
    <property type="match status" value="1"/>
</dbReference>
<feature type="region of interest" description="Disordered" evidence="6">
    <location>
        <begin position="80"/>
        <end position="127"/>
    </location>
</feature>
<reference evidence="9 10" key="1">
    <citation type="journal article" date="2011" name="Proc. Natl. Acad. Sci. U.S.A.">
        <title>Evolutionary erosion of yeast sex chromosomes by mating-type switching accidents.</title>
        <authorList>
            <person name="Gordon J.L."/>
            <person name="Armisen D."/>
            <person name="Proux-Wera E."/>
            <person name="Oheigeartaigh S.S."/>
            <person name="Byrne K.P."/>
            <person name="Wolfe K.H."/>
        </authorList>
    </citation>
    <scope>NUCLEOTIDE SEQUENCE [LARGE SCALE GENOMIC DNA]</scope>
    <source>
        <strain evidence="10">ATCC MYA-139 / BCRC 22969 / CBS 8797 / CCRC 22969 / KCTC 17520 / NBRC 10181 / NCYC 3082</strain>
    </source>
</reference>
<reference evidence="10" key="2">
    <citation type="submission" date="2012-08" db="EMBL/GenBank/DDBJ databases">
        <title>Genome sequence of Kazachstania naganishii.</title>
        <authorList>
            <person name="Gordon J.L."/>
            <person name="Armisen D."/>
            <person name="Proux-Wera E."/>
            <person name="OhEigeartaigh S.S."/>
            <person name="Byrne K.P."/>
            <person name="Wolfe K.H."/>
        </authorList>
    </citation>
    <scope>NUCLEOTIDE SEQUENCE [LARGE SCALE GENOMIC DNA]</scope>
    <source>
        <strain evidence="10">ATCC MYA-139 / BCRC 22969 / CBS 8797 / CCRC 22969 / KCTC 17520 / NBRC 10181 / NCYC 3082</strain>
    </source>
</reference>
<dbReference type="PANTHER" id="PTHR47093">
    <property type="entry name" value="PROTEIN JSN1-RELATED"/>
    <property type="match status" value="1"/>
</dbReference>
<dbReference type="SUPFAM" id="SSF48371">
    <property type="entry name" value="ARM repeat"/>
    <property type="match status" value="1"/>
</dbReference>
<dbReference type="GO" id="GO:0032473">
    <property type="term" value="C:cytoplasmic side of mitochondrial outer membrane"/>
    <property type="evidence" value="ECO:0007669"/>
    <property type="project" value="EnsemblFungi"/>
</dbReference>
<feature type="compositionally biased region" description="Polar residues" evidence="6">
    <location>
        <begin position="189"/>
        <end position="203"/>
    </location>
</feature>
<dbReference type="eggNOG" id="KOG4574">
    <property type="taxonomic scope" value="Eukaryota"/>
</dbReference>
<dbReference type="InterPro" id="IPR001313">
    <property type="entry name" value="Pumilio_RNA-bd_rpt"/>
</dbReference>
<feature type="compositionally biased region" description="Low complexity" evidence="6">
    <location>
        <begin position="8"/>
        <end position="23"/>
    </location>
</feature>
<feature type="region of interest" description="Disordered" evidence="6">
    <location>
        <begin position="506"/>
        <end position="558"/>
    </location>
</feature>
<dbReference type="GeneID" id="34525585"/>
<evidence type="ECO:0008006" key="11">
    <source>
        <dbReference type="Google" id="ProtNLM"/>
    </source>
</evidence>
<dbReference type="InterPro" id="IPR000504">
    <property type="entry name" value="RRM_dom"/>
</dbReference>